<evidence type="ECO:0000313" key="2">
    <source>
        <dbReference type="Proteomes" id="UP001321473"/>
    </source>
</evidence>
<keyword evidence="2" id="KW-1185">Reference proteome</keyword>
<proteinExistence type="predicted"/>
<name>A0AAQ4FGZ2_AMBAM</name>
<protein>
    <submittedName>
        <fullName evidence="1">Uncharacterized protein</fullName>
    </submittedName>
</protein>
<dbReference type="AlphaFoldDB" id="A0AAQ4FGZ2"/>
<feature type="non-terminal residue" evidence="1">
    <location>
        <position position="177"/>
    </location>
</feature>
<gene>
    <name evidence="1" type="ORF">V5799_007577</name>
</gene>
<dbReference type="Proteomes" id="UP001321473">
    <property type="component" value="Unassembled WGS sequence"/>
</dbReference>
<organism evidence="1 2">
    <name type="scientific">Amblyomma americanum</name>
    <name type="common">Lone star tick</name>
    <dbReference type="NCBI Taxonomy" id="6943"/>
    <lineage>
        <taxon>Eukaryota</taxon>
        <taxon>Metazoa</taxon>
        <taxon>Ecdysozoa</taxon>
        <taxon>Arthropoda</taxon>
        <taxon>Chelicerata</taxon>
        <taxon>Arachnida</taxon>
        <taxon>Acari</taxon>
        <taxon>Parasitiformes</taxon>
        <taxon>Ixodida</taxon>
        <taxon>Ixodoidea</taxon>
        <taxon>Ixodidae</taxon>
        <taxon>Amblyomminae</taxon>
        <taxon>Amblyomma</taxon>
    </lineage>
</organism>
<reference evidence="1 2" key="1">
    <citation type="journal article" date="2023" name="Arcadia Sci">
        <title>De novo assembly of a long-read Amblyomma americanum tick genome.</title>
        <authorList>
            <person name="Chou S."/>
            <person name="Poskanzer K.E."/>
            <person name="Rollins M."/>
            <person name="Thuy-Boun P.S."/>
        </authorList>
    </citation>
    <scope>NUCLEOTIDE SEQUENCE [LARGE SCALE GENOMIC DNA]</scope>
    <source>
        <strain evidence="1">F_SG_1</strain>
        <tissue evidence="1">Salivary glands</tissue>
    </source>
</reference>
<evidence type="ECO:0000313" key="1">
    <source>
        <dbReference type="EMBL" id="KAK8786063.1"/>
    </source>
</evidence>
<accession>A0AAQ4FGZ2</accession>
<comment type="caution">
    <text evidence="1">The sequence shown here is derived from an EMBL/GenBank/DDBJ whole genome shotgun (WGS) entry which is preliminary data.</text>
</comment>
<dbReference type="EMBL" id="JARKHS020003073">
    <property type="protein sequence ID" value="KAK8786063.1"/>
    <property type="molecule type" value="Genomic_DNA"/>
</dbReference>
<sequence>MITTIILETHVSRPLTLGGKRVSQLISLNSPSNVTSLPNLATAEFALAQLRSLRKPLRLLFSSTLGAMMYVGGSVAGPITGANQSCEQALMVDIDYACNYTGPQQHWGYDAEHMAPYHYYTSNNYARFYTYENQTSLDAKASALPHLLELSFHFPGLSPNNYRFVTPEPVLSELSFD</sequence>